<protein>
    <recommendedName>
        <fullName evidence="9">DUF4870 domain-containing protein</fullName>
    </recommendedName>
</protein>
<gene>
    <name evidence="7" type="ORF">SAMN04488552_0149</name>
</gene>
<sequence length="179" mass="20391">MTTETIKDNKTLTTVIHLSVFTKYFIPLGNFIFPMLLWLARRQDPFVDHHGRNALNFQISMFLYTVFILAVGAATFIYFGMSFTIGEPLFFEQDSFVIEKFSDALPFFIIAGILGIILLGLFILELFAVINASIKANEGKLYNYPLTINFLGSENPDGNNHQSNQSRNEQFNDTQKQTL</sequence>
<feature type="transmembrane region" description="Helical" evidence="6">
    <location>
        <begin position="61"/>
        <end position="85"/>
    </location>
</feature>
<reference evidence="7 8" key="1">
    <citation type="submission" date="2016-10" db="EMBL/GenBank/DDBJ databases">
        <authorList>
            <person name="Varghese N."/>
            <person name="Submissions S."/>
        </authorList>
    </citation>
    <scope>NUCLEOTIDE SEQUENCE [LARGE SCALE GENOMIC DNA]</scope>
    <source>
        <strain evidence="7 8">Mar_2010_102</strain>
    </source>
</reference>
<organism evidence="7 8">
    <name type="scientific">Christiangramia echinicola</name>
    <dbReference type="NCBI Taxonomy" id="279359"/>
    <lineage>
        <taxon>Bacteria</taxon>
        <taxon>Pseudomonadati</taxon>
        <taxon>Bacteroidota</taxon>
        <taxon>Flavobacteriia</taxon>
        <taxon>Flavobacteriales</taxon>
        <taxon>Flavobacteriaceae</taxon>
        <taxon>Christiangramia</taxon>
    </lineage>
</organism>
<dbReference type="EMBL" id="LT629745">
    <property type="protein sequence ID" value="SDR65545.1"/>
    <property type="molecule type" value="Genomic_DNA"/>
</dbReference>
<keyword evidence="8" id="KW-1185">Reference proteome</keyword>
<keyword evidence="2 6" id="KW-0812">Transmembrane</keyword>
<keyword evidence="4 6" id="KW-0472">Membrane</keyword>
<feature type="transmembrane region" description="Helical" evidence="6">
    <location>
        <begin position="20"/>
        <end position="40"/>
    </location>
</feature>
<evidence type="ECO:0000256" key="5">
    <source>
        <dbReference type="SAM" id="MobiDB-lite"/>
    </source>
</evidence>
<evidence type="ECO:0000256" key="4">
    <source>
        <dbReference type="ARBA" id="ARBA00023136"/>
    </source>
</evidence>
<dbReference type="Pfam" id="PF09685">
    <property type="entry name" value="MamF_MmsF"/>
    <property type="match status" value="1"/>
</dbReference>
<keyword evidence="3 6" id="KW-1133">Transmembrane helix</keyword>
<dbReference type="AlphaFoldDB" id="A0A1H1KUT1"/>
<evidence type="ECO:0000313" key="7">
    <source>
        <dbReference type="EMBL" id="SDR65545.1"/>
    </source>
</evidence>
<evidence type="ECO:0000313" key="8">
    <source>
        <dbReference type="Proteomes" id="UP000198858"/>
    </source>
</evidence>
<evidence type="ECO:0000256" key="3">
    <source>
        <dbReference type="ARBA" id="ARBA00022989"/>
    </source>
</evidence>
<evidence type="ECO:0000256" key="1">
    <source>
        <dbReference type="ARBA" id="ARBA00004141"/>
    </source>
</evidence>
<proteinExistence type="predicted"/>
<accession>A0A1H1KUT1</accession>
<dbReference type="InterPro" id="IPR019109">
    <property type="entry name" value="MamF_MmsF"/>
</dbReference>
<evidence type="ECO:0000256" key="6">
    <source>
        <dbReference type="SAM" id="Phobius"/>
    </source>
</evidence>
<dbReference type="RefSeq" id="WP_089660883.1">
    <property type="nucleotide sequence ID" value="NZ_LT629745.1"/>
</dbReference>
<evidence type="ECO:0008006" key="9">
    <source>
        <dbReference type="Google" id="ProtNLM"/>
    </source>
</evidence>
<dbReference type="STRING" id="1250231.SAMN04488552_0149"/>
<feature type="region of interest" description="Disordered" evidence="5">
    <location>
        <begin position="157"/>
        <end position="179"/>
    </location>
</feature>
<comment type="subcellular location">
    <subcellularLocation>
        <location evidence="1">Membrane</location>
        <topology evidence="1">Multi-pass membrane protein</topology>
    </subcellularLocation>
</comment>
<dbReference type="Proteomes" id="UP000198858">
    <property type="component" value="Chromosome I"/>
</dbReference>
<feature type="transmembrane region" description="Helical" evidence="6">
    <location>
        <begin position="105"/>
        <end position="130"/>
    </location>
</feature>
<evidence type="ECO:0000256" key="2">
    <source>
        <dbReference type="ARBA" id="ARBA00022692"/>
    </source>
</evidence>
<name>A0A1H1KUT1_9FLAO</name>